<organism evidence="7 8">
    <name type="scientific">Chryseobacterium profundimaris</name>
    <dbReference type="NCBI Taxonomy" id="1387275"/>
    <lineage>
        <taxon>Bacteria</taxon>
        <taxon>Pseudomonadati</taxon>
        <taxon>Bacteroidota</taxon>
        <taxon>Flavobacteriia</taxon>
        <taxon>Flavobacteriales</taxon>
        <taxon>Weeksellaceae</taxon>
        <taxon>Chryseobacterium group</taxon>
        <taxon>Chryseobacterium</taxon>
    </lineage>
</organism>
<keyword evidence="5" id="KW-0482">Metalloprotease</keyword>
<evidence type="ECO:0000313" key="7">
    <source>
        <dbReference type="EMBL" id="SMP13009.1"/>
    </source>
</evidence>
<feature type="domain" description="JAB" evidence="6">
    <location>
        <begin position="17"/>
        <end position="102"/>
    </location>
</feature>
<evidence type="ECO:0000256" key="3">
    <source>
        <dbReference type="ARBA" id="ARBA00022801"/>
    </source>
</evidence>
<keyword evidence="2" id="KW-0479">Metal-binding</keyword>
<dbReference type="EMBL" id="FXTZ01000002">
    <property type="protein sequence ID" value="SMP13009.1"/>
    <property type="molecule type" value="Genomic_DNA"/>
</dbReference>
<proteinExistence type="predicted"/>
<protein>
    <submittedName>
        <fullName evidence="7">Integrative and conjugative element protein, VC0181 family</fullName>
    </submittedName>
</protein>
<accession>A0ABY1NMI6</accession>
<dbReference type="InterPro" id="IPR028090">
    <property type="entry name" value="JAB_dom_prok"/>
</dbReference>
<dbReference type="RefSeq" id="WP_283421451.1">
    <property type="nucleotide sequence ID" value="NZ_FXTZ01000002.1"/>
</dbReference>
<comment type="caution">
    <text evidence="7">The sequence shown here is derived from an EMBL/GenBank/DDBJ whole genome shotgun (WGS) entry which is preliminary data.</text>
</comment>
<name>A0ABY1NMI6_9FLAO</name>
<dbReference type="SUPFAM" id="SSF102712">
    <property type="entry name" value="JAB1/MPN domain"/>
    <property type="match status" value="1"/>
</dbReference>
<dbReference type="Gene3D" id="3.40.140.10">
    <property type="entry name" value="Cytidine Deaminase, domain 2"/>
    <property type="match status" value="1"/>
</dbReference>
<keyword evidence="1" id="KW-0645">Protease</keyword>
<dbReference type="Proteomes" id="UP001157960">
    <property type="component" value="Unassembled WGS sequence"/>
</dbReference>
<keyword evidence="8" id="KW-1185">Reference proteome</keyword>
<evidence type="ECO:0000313" key="8">
    <source>
        <dbReference type="Proteomes" id="UP001157960"/>
    </source>
</evidence>
<dbReference type="Pfam" id="PF14464">
    <property type="entry name" value="Prok-JAB"/>
    <property type="match status" value="1"/>
</dbReference>
<evidence type="ECO:0000259" key="6">
    <source>
        <dbReference type="Pfam" id="PF14464"/>
    </source>
</evidence>
<evidence type="ECO:0000256" key="2">
    <source>
        <dbReference type="ARBA" id="ARBA00022723"/>
    </source>
</evidence>
<evidence type="ECO:0000256" key="4">
    <source>
        <dbReference type="ARBA" id="ARBA00022833"/>
    </source>
</evidence>
<evidence type="ECO:0000256" key="1">
    <source>
        <dbReference type="ARBA" id="ARBA00022670"/>
    </source>
</evidence>
<gene>
    <name evidence="7" type="ORF">SAMN06264346_102515</name>
</gene>
<keyword evidence="4" id="KW-0862">Zinc</keyword>
<reference evidence="7 8" key="1">
    <citation type="submission" date="2017-05" db="EMBL/GenBank/DDBJ databases">
        <authorList>
            <person name="Varghese N."/>
            <person name="Submissions S."/>
        </authorList>
    </citation>
    <scope>NUCLEOTIDE SEQUENCE [LARGE SCALE GENOMIC DNA]</scope>
    <source>
        <strain evidence="7 8">DSM 28214</strain>
    </source>
</reference>
<evidence type="ECO:0000256" key="5">
    <source>
        <dbReference type="ARBA" id="ARBA00023049"/>
    </source>
</evidence>
<keyword evidence="3" id="KW-0378">Hydrolase</keyword>
<sequence>MILKIEQIGLSLEAEDELLNKLLKIGKTHYPKEFGGFLIGYYSEDNKHLHITNTILPKKYQASKYSFERSTQGIENELTEFYASNPRKIYIGEWHTHPDNSPVLVQ</sequence>